<proteinExistence type="predicted"/>
<keyword evidence="3 6" id="KW-1133">Transmembrane helix</keyword>
<organism evidence="9 10">
    <name type="scientific">Hydnum rufescens UP504</name>
    <dbReference type="NCBI Taxonomy" id="1448309"/>
    <lineage>
        <taxon>Eukaryota</taxon>
        <taxon>Fungi</taxon>
        <taxon>Dikarya</taxon>
        <taxon>Basidiomycota</taxon>
        <taxon>Agaricomycotina</taxon>
        <taxon>Agaricomycetes</taxon>
        <taxon>Cantharellales</taxon>
        <taxon>Hydnaceae</taxon>
        <taxon>Hydnum</taxon>
    </lineage>
</organism>
<feature type="compositionally biased region" description="Basic and acidic residues" evidence="5">
    <location>
        <begin position="796"/>
        <end position="807"/>
    </location>
</feature>
<dbReference type="Pfam" id="PF13886">
    <property type="entry name" value="TM7S3_TM198"/>
    <property type="match status" value="1"/>
</dbReference>
<dbReference type="Proteomes" id="UP000886523">
    <property type="component" value="Unassembled WGS sequence"/>
</dbReference>
<feature type="chain" id="PRO_5040313959" description="TM7S3/TM198-like domain-containing protein" evidence="7">
    <location>
        <begin position="23"/>
        <end position="815"/>
    </location>
</feature>
<comment type="caution">
    <text evidence="9">The sequence shown here is derived from an EMBL/GenBank/DDBJ whole genome shotgun (WGS) entry which is preliminary data.</text>
</comment>
<name>A0A9P6DXH8_9AGAM</name>
<feature type="compositionally biased region" description="Low complexity" evidence="5">
    <location>
        <begin position="31"/>
        <end position="45"/>
    </location>
</feature>
<evidence type="ECO:0000313" key="10">
    <source>
        <dbReference type="Proteomes" id="UP000886523"/>
    </source>
</evidence>
<evidence type="ECO:0000256" key="4">
    <source>
        <dbReference type="ARBA" id="ARBA00023136"/>
    </source>
</evidence>
<feature type="transmembrane region" description="Helical" evidence="6">
    <location>
        <begin position="213"/>
        <end position="231"/>
    </location>
</feature>
<feature type="compositionally biased region" description="Pro residues" evidence="5">
    <location>
        <begin position="580"/>
        <end position="589"/>
    </location>
</feature>
<feature type="transmembrane region" description="Helical" evidence="6">
    <location>
        <begin position="122"/>
        <end position="140"/>
    </location>
</feature>
<keyword evidence="10" id="KW-1185">Reference proteome</keyword>
<dbReference type="GO" id="GO:0016020">
    <property type="term" value="C:membrane"/>
    <property type="evidence" value="ECO:0007669"/>
    <property type="project" value="UniProtKB-SubCell"/>
</dbReference>
<sequence length="815" mass="88261">MILSRLLALSFACISRLQSATAQSSRSNAPTSQLSTSSTPSTTLSSGLSVSLIDITTAIALPVSAGSRVIPSTSTLVLTTIQSSETITIALSTTSTRPSSTTTPSASPSPTPIHLNTRVDPAFGVLGALLIISGLPLAFWGHKNRWSSFFLLGFYGFALVTFALIYKFGVINHVNAGGNPPSPTLRGLYVLACCVTGVVGGGVAIFFWQTSKYLIGAWGGFAVGLYIQCFHDGGLIKAVGLRWVLYIACGAVGFVLCTIPKLHYYVLLAATAAVGSSAFILGVDCFTTAGLKEFYIYNLGFHFSKFANIPFPLSQTMEIELGLIAAVALMGAAVQFRVPLMLKVRLEQIAEEHKRRDEELEARAAERFPNIQRDREEWEDKHGHKRISSNTPLIQDGSAPPTPSQYSRPLSSAFTLGGRENFSGAPAGGPDRVPQDAGFLPAMDLGGNVKDELPEKMVSRSVLIDDHPELRRKRELLTEIREIRRSIDALNEISPVSTGSRLSLGNMDAAIPRDSALATAARASGRDRVKSMIAMPTPRRVSSLSPPPDARPSSTPLDSKDNYDWDTYVRERKLFVPPAGISPPIPTSPVPEALQRSLSNRVPQSEAIATALENRKRRESAGINVEDLLSRPAPTHASTSSNLPNAHVPITVLAPRRDTAPSAPSAPRVLSYEELTERHKSRMRALQGPLRKATEEEATLAEARARWDRSKAVEKEVMGKRHAEKAAEVDAKLKEREKGKRTTKGPDVGDPEHRRSRRASLNLDKLNSLAGSERVSTASKVEEWQKAQQSTLPEVAADHGRGSRLERNPSTSKPL</sequence>
<keyword evidence="2 6" id="KW-0812">Transmembrane</keyword>
<feature type="region of interest" description="Disordered" evidence="5">
    <location>
        <begin position="623"/>
        <end position="647"/>
    </location>
</feature>
<feature type="region of interest" description="Disordered" evidence="5">
    <location>
        <begin position="577"/>
        <end position="603"/>
    </location>
</feature>
<evidence type="ECO:0000256" key="7">
    <source>
        <dbReference type="SAM" id="SignalP"/>
    </source>
</evidence>
<feature type="transmembrane region" description="Helical" evidence="6">
    <location>
        <begin position="238"/>
        <end position="256"/>
    </location>
</feature>
<feature type="region of interest" description="Disordered" evidence="5">
    <location>
        <begin position="536"/>
        <end position="563"/>
    </location>
</feature>
<keyword evidence="4 6" id="KW-0472">Membrane</keyword>
<feature type="region of interest" description="Disordered" evidence="5">
    <location>
        <begin position="92"/>
        <end position="111"/>
    </location>
</feature>
<feature type="transmembrane region" description="Helical" evidence="6">
    <location>
        <begin position="146"/>
        <end position="166"/>
    </location>
</feature>
<evidence type="ECO:0000256" key="3">
    <source>
        <dbReference type="ARBA" id="ARBA00022989"/>
    </source>
</evidence>
<feature type="region of interest" description="Disordered" evidence="5">
    <location>
        <begin position="713"/>
        <end position="815"/>
    </location>
</feature>
<comment type="subcellular location">
    <subcellularLocation>
        <location evidence="1">Membrane</location>
        <topology evidence="1">Multi-pass membrane protein</topology>
    </subcellularLocation>
</comment>
<dbReference type="InterPro" id="IPR025256">
    <property type="entry name" value="TM7S3/TM198-like_dom"/>
</dbReference>
<gene>
    <name evidence="9" type="ORF">BS47DRAFT_1290692</name>
</gene>
<dbReference type="PANTHER" id="PTHR39469">
    <property type="entry name" value="CHROMOSOME 1, WHOLE GENOME SHOTGUN SEQUENCE"/>
    <property type="match status" value="1"/>
</dbReference>
<feature type="compositionally biased region" description="Low complexity" evidence="5">
    <location>
        <begin position="92"/>
        <end position="108"/>
    </location>
</feature>
<evidence type="ECO:0000256" key="6">
    <source>
        <dbReference type="SAM" id="Phobius"/>
    </source>
</evidence>
<feature type="domain" description="TM7S3/TM198-like" evidence="8">
    <location>
        <begin position="127"/>
        <end position="336"/>
    </location>
</feature>
<dbReference type="PANTHER" id="PTHR39469:SF1">
    <property type="entry name" value="DUF4203 DOMAIN-CONTAINING PROTEIN"/>
    <property type="match status" value="1"/>
</dbReference>
<dbReference type="AlphaFoldDB" id="A0A9P6DXH8"/>
<feature type="region of interest" description="Disordered" evidence="5">
    <location>
        <begin position="367"/>
        <end position="410"/>
    </location>
</feature>
<evidence type="ECO:0000256" key="5">
    <source>
        <dbReference type="SAM" id="MobiDB-lite"/>
    </source>
</evidence>
<evidence type="ECO:0000256" key="2">
    <source>
        <dbReference type="ARBA" id="ARBA00022692"/>
    </source>
</evidence>
<feature type="transmembrane region" description="Helical" evidence="6">
    <location>
        <begin position="187"/>
        <end position="207"/>
    </location>
</feature>
<evidence type="ECO:0000256" key="1">
    <source>
        <dbReference type="ARBA" id="ARBA00004141"/>
    </source>
</evidence>
<feature type="compositionally biased region" description="Basic and acidic residues" evidence="5">
    <location>
        <begin position="367"/>
        <end position="382"/>
    </location>
</feature>
<reference evidence="9" key="1">
    <citation type="journal article" date="2020" name="Nat. Commun.">
        <title>Large-scale genome sequencing of mycorrhizal fungi provides insights into the early evolution of symbiotic traits.</title>
        <authorList>
            <person name="Miyauchi S."/>
            <person name="Kiss E."/>
            <person name="Kuo A."/>
            <person name="Drula E."/>
            <person name="Kohler A."/>
            <person name="Sanchez-Garcia M."/>
            <person name="Morin E."/>
            <person name="Andreopoulos B."/>
            <person name="Barry K.W."/>
            <person name="Bonito G."/>
            <person name="Buee M."/>
            <person name="Carver A."/>
            <person name="Chen C."/>
            <person name="Cichocki N."/>
            <person name="Clum A."/>
            <person name="Culley D."/>
            <person name="Crous P.W."/>
            <person name="Fauchery L."/>
            <person name="Girlanda M."/>
            <person name="Hayes R.D."/>
            <person name="Keri Z."/>
            <person name="LaButti K."/>
            <person name="Lipzen A."/>
            <person name="Lombard V."/>
            <person name="Magnuson J."/>
            <person name="Maillard F."/>
            <person name="Murat C."/>
            <person name="Nolan M."/>
            <person name="Ohm R.A."/>
            <person name="Pangilinan J."/>
            <person name="Pereira M.F."/>
            <person name="Perotto S."/>
            <person name="Peter M."/>
            <person name="Pfister S."/>
            <person name="Riley R."/>
            <person name="Sitrit Y."/>
            <person name="Stielow J.B."/>
            <person name="Szollosi G."/>
            <person name="Zifcakova L."/>
            <person name="Stursova M."/>
            <person name="Spatafora J.W."/>
            <person name="Tedersoo L."/>
            <person name="Vaario L.M."/>
            <person name="Yamada A."/>
            <person name="Yan M."/>
            <person name="Wang P."/>
            <person name="Xu J."/>
            <person name="Bruns T."/>
            <person name="Baldrian P."/>
            <person name="Vilgalys R."/>
            <person name="Dunand C."/>
            <person name="Henrissat B."/>
            <person name="Grigoriev I.V."/>
            <person name="Hibbett D."/>
            <person name="Nagy L.G."/>
            <person name="Martin F.M."/>
        </authorList>
    </citation>
    <scope>NUCLEOTIDE SEQUENCE</scope>
    <source>
        <strain evidence="9">UP504</strain>
    </source>
</reference>
<feature type="compositionally biased region" description="Basic and acidic residues" evidence="5">
    <location>
        <begin position="713"/>
        <end position="740"/>
    </location>
</feature>
<feature type="signal peptide" evidence="7">
    <location>
        <begin position="1"/>
        <end position="22"/>
    </location>
</feature>
<evidence type="ECO:0000259" key="8">
    <source>
        <dbReference type="Pfam" id="PF13886"/>
    </source>
</evidence>
<dbReference type="EMBL" id="MU128931">
    <property type="protein sequence ID" value="KAF9517462.1"/>
    <property type="molecule type" value="Genomic_DNA"/>
</dbReference>
<feature type="transmembrane region" description="Helical" evidence="6">
    <location>
        <begin position="262"/>
        <end position="283"/>
    </location>
</feature>
<evidence type="ECO:0000313" key="9">
    <source>
        <dbReference type="EMBL" id="KAF9517462.1"/>
    </source>
</evidence>
<accession>A0A9P6DXH8</accession>
<dbReference type="OrthoDB" id="102260at2759"/>
<feature type="region of interest" description="Disordered" evidence="5">
    <location>
        <begin position="22"/>
        <end position="45"/>
    </location>
</feature>
<protein>
    <recommendedName>
        <fullName evidence="8">TM7S3/TM198-like domain-containing protein</fullName>
    </recommendedName>
</protein>
<keyword evidence="7" id="KW-0732">Signal</keyword>